<dbReference type="InterPro" id="IPR036910">
    <property type="entry name" value="HMG_box_dom_sf"/>
</dbReference>
<evidence type="ECO:0000256" key="1">
    <source>
        <dbReference type="PROSITE-ProRule" id="PRU00267"/>
    </source>
</evidence>
<sequence>MDDKGAHSALRRSTRRCINNQAREFVQIDAKESTGLSPRRKLNTFFWFRKLYGKHLDDTHPRESEKCRALADLWKSMSSLERQPYVLMSRRRRWGGPIKGGSSPALGVVGRSATVSGGTGGIPSAVSSSIDLSQDPALSAVANEVALEGNVSPSEHPSGTPKFPFDSTRRICSPRSGKVAPRESAEPGASAEPLLVLFRPHHLLVGFMEEPGAPCSATREAEDKGIARNRLLTGHPIFEPTPMRPAHSSALLALRDGNSTIFWSPTVPCDQLDETDWDLDLWQASRSLDSNTQDDVQLTADDSSAPFSLFSRDRTPADPLDIFKQEPFPFSRKVVDIEGIFCEAASVPACANLN</sequence>
<feature type="DNA-binding region" description="HMG box" evidence="1">
    <location>
        <begin position="38"/>
        <end position="93"/>
    </location>
</feature>
<organism evidence="4 5">
    <name type="scientific">Mycena chlorophos</name>
    <name type="common">Agaric fungus</name>
    <name type="synonym">Agaricus chlorophos</name>
    <dbReference type="NCBI Taxonomy" id="658473"/>
    <lineage>
        <taxon>Eukaryota</taxon>
        <taxon>Fungi</taxon>
        <taxon>Dikarya</taxon>
        <taxon>Basidiomycota</taxon>
        <taxon>Agaricomycotina</taxon>
        <taxon>Agaricomycetes</taxon>
        <taxon>Agaricomycetidae</taxon>
        <taxon>Agaricales</taxon>
        <taxon>Marasmiineae</taxon>
        <taxon>Mycenaceae</taxon>
        <taxon>Mycena</taxon>
    </lineage>
</organism>
<keyword evidence="1" id="KW-0539">Nucleus</keyword>
<feature type="domain" description="HMG box" evidence="3">
    <location>
        <begin position="38"/>
        <end position="93"/>
    </location>
</feature>
<evidence type="ECO:0000313" key="4">
    <source>
        <dbReference type="EMBL" id="GAT47465.1"/>
    </source>
</evidence>
<gene>
    <name evidence="4" type="ORF">MCHLO_04925</name>
</gene>
<keyword evidence="5" id="KW-1185">Reference proteome</keyword>
<keyword evidence="1" id="KW-0238">DNA-binding</keyword>
<accession>A0ABQ0L8H6</accession>
<proteinExistence type="predicted"/>
<dbReference type="EMBL" id="DF843571">
    <property type="protein sequence ID" value="GAT47465.1"/>
    <property type="molecule type" value="Genomic_DNA"/>
</dbReference>
<evidence type="ECO:0000259" key="3">
    <source>
        <dbReference type="PROSITE" id="PS50118"/>
    </source>
</evidence>
<dbReference type="InterPro" id="IPR009071">
    <property type="entry name" value="HMG_box_dom"/>
</dbReference>
<dbReference type="SUPFAM" id="SSF47095">
    <property type="entry name" value="HMG-box"/>
    <property type="match status" value="1"/>
</dbReference>
<dbReference type="Proteomes" id="UP000815677">
    <property type="component" value="Unassembled WGS sequence"/>
</dbReference>
<protein>
    <recommendedName>
        <fullName evidence="3">HMG box domain-containing protein</fullName>
    </recommendedName>
</protein>
<name>A0ABQ0L8H6_MYCCL</name>
<evidence type="ECO:0000313" key="5">
    <source>
        <dbReference type="Proteomes" id="UP000815677"/>
    </source>
</evidence>
<feature type="region of interest" description="Disordered" evidence="2">
    <location>
        <begin position="149"/>
        <end position="189"/>
    </location>
</feature>
<evidence type="ECO:0000256" key="2">
    <source>
        <dbReference type="SAM" id="MobiDB-lite"/>
    </source>
</evidence>
<dbReference type="Gene3D" id="1.10.30.10">
    <property type="entry name" value="High mobility group box domain"/>
    <property type="match status" value="1"/>
</dbReference>
<dbReference type="PROSITE" id="PS50118">
    <property type="entry name" value="HMG_BOX_2"/>
    <property type="match status" value="1"/>
</dbReference>
<reference evidence="4" key="1">
    <citation type="submission" date="2014-09" db="EMBL/GenBank/DDBJ databases">
        <title>Genome sequence of the luminous mushroom Mycena chlorophos for searching fungal bioluminescence genes.</title>
        <authorList>
            <person name="Tanaka Y."/>
            <person name="Kasuga D."/>
            <person name="Oba Y."/>
            <person name="Hase S."/>
            <person name="Sato K."/>
            <person name="Oba Y."/>
            <person name="Sakakibara Y."/>
        </authorList>
    </citation>
    <scope>NUCLEOTIDE SEQUENCE</scope>
</reference>